<evidence type="ECO:0000256" key="1">
    <source>
        <dbReference type="ARBA" id="ARBA00009798"/>
    </source>
</evidence>
<evidence type="ECO:0000259" key="5">
    <source>
        <dbReference type="Pfam" id="PF04073"/>
    </source>
</evidence>
<keyword evidence="3 4" id="KW-0456">Lyase</keyword>
<dbReference type="SUPFAM" id="SSF55826">
    <property type="entry name" value="YbaK/ProRS associated domain"/>
    <property type="match status" value="1"/>
</dbReference>
<proteinExistence type="inferred from homology"/>
<dbReference type="PANTHER" id="PTHR30411:SF0">
    <property type="entry name" value="CYS-TRNA(PRO)_CYS-TRNA(CYS) DEACYLASE YBAK"/>
    <property type="match status" value="1"/>
</dbReference>
<dbReference type="RefSeq" id="WP_188749596.1">
    <property type="nucleotide sequence ID" value="NZ_BMIJ01000006.1"/>
</dbReference>
<comment type="similarity">
    <text evidence="1 4">Belongs to the prolyl-tRNA editing family. YbaK/EbsC subfamily.</text>
</comment>
<sequence>MTPAIKALEKARIAFSLHEYEHDPAAPAYGLEAAEKLGRPVAQVFKTLLVALEGDAKRLAVGIVPVAGQLDLKAMASALKVKKVVMAQPADAERATGYIVGGISPLGQKKRLPMVLDASAATQQTILISGGRRGLDIELAPADLCRITGAQQAAVSRG</sequence>
<reference evidence="7" key="1">
    <citation type="journal article" date="2019" name="Int. J. Syst. Evol. Microbiol.">
        <title>The Global Catalogue of Microorganisms (GCM) 10K type strain sequencing project: providing services to taxonomists for standard genome sequencing and annotation.</title>
        <authorList>
            <consortium name="The Broad Institute Genomics Platform"/>
            <consortium name="The Broad Institute Genome Sequencing Center for Infectious Disease"/>
            <person name="Wu L."/>
            <person name="Ma J."/>
        </authorList>
    </citation>
    <scope>NUCLEOTIDE SEQUENCE [LARGE SCALE GENOMIC DNA]</scope>
    <source>
        <strain evidence="7">CGMCC 1.15341</strain>
    </source>
</reference>
<gene>
    <name evidence="6" type="primary">ybaK</name>
    <name evidence="6" type="ORF">GCM10011352_29070</name>
</gene>
<name>A0ABQ1KJ97_9GAMM</name>
<evidence type="ECO:0000256" key="3">
    <source>
        <dbReference type="ARBA" id="ARBA00023239"/>
    </source>
</evidence>
<dbReference type="Pfam" id="PF04073">
    <property type="entry name" value="tRNA_edit"/>
    <property type="match status" value="1"/>
</dbReference>
<dbReference type="InterPro" id="IPR007214">
    <property type="entry name" value="YbaK/aa-tRNA-synth-assoc-dom"/>
</dbReference>
<dbReference type="EMBL" id="BMIJ01000006">
    <property type="protein sequence ID" value="GGC01138.1"/>
    <property type="molecule type" value="Genomic_DNA"/>
</dbReference>
<dbReference type="PANTHER" id="PTHR30411">
    <property type="entry name" value="CYTOPLASMIC PROTEIN"/>
    <property type="match status" value="1"/>
</dbReference>
<feature type="domain" description="YbaK/aminoacyl-tRNA synthetase-associated" evidence="5">
    <location>
        <begin position="32"/>
        <end position="146"/>
    </location>
</feature>
<dbReference type="CDD" id="cd00002">
    <property type="entry name" value="YbaK_deacylase"/>
    <property type="match status" value="1"/>
</dbReference>
<keyword evidence="7" id="KW-1185">Reference proteome</keyword>
<evidence type="ECO:0000313" key="7">
    <source>
        <dbReference type="Proteomes" id="UP000629025"/>
    </source>
</evidence>
<comment type="caution">
    <text evidence="6">The sequence shown here is derived from an EMBL/GenBank/DDBJ whole genome shotgun (WGS) entry which is preliminary data.</text>
</comment>
<accession>A0ABQ1KJ97</accession>
<evidence type="ECO:0000256" key="4">
    <source>
        <dbReference type="PIRNR" id="PIRNR006181"/>
    </source>
</evidence>
<dbReference type="Gene3D" id="3.90.960.10">
    <property type="entry name" value="YbaK/aminoacyl-tRNA synthetase-associated domain"/>
    <property type="match status" value="1"/>
</dbReference>
<keyword evidence="2 4" id="KW-0648">Protein biosynthesis</keyword>
<evidence type="ECO:0000313" key="6">
    <source>
        <dbReference type="EMBL" id="GGC01138.1"/>
    </source>
</evidence>
<evidence type="ECO:0000256" key="2">
    <source>
        <dbReference type="ARBA" id="ARBA00022917"/>
    </source>
</evidence>
<protein>
    <recommendedName>
        <fullName evidence="4">Cys-tRNA(Pro)/Cys-tRNA(Cys) deacylase</fullName>
        <ecNumber evidence="4">4.2.-.-</ecNumber>
    </recommendedName>
</protein>
<dbReference type="InterPro" id="IPR036754">
    <property type="entry name" value="YbaK/aa-tRNA-synt-asso_dom_sf"/>
</dbReference>
<dbReference type="Proteomes" id="UP000629025">
    <property type="component" value="Unassembled WGS sequence"/>
</dbReference>
<dbReference type="InterPro" id="IPR004369">
    <property type="entry name" value="Prolyl-tRNA_editing_YbaK/EbsC"/>
</dbReference>
<dbReference type="PIRSF" id="PIRSF006181">
    <property type="entry name" value="EbsC_YbaK"/>
    <property type="match status" value="1"/>
</dbReference>
<dbReference type="EC" id="4.2.-.-" evidence="4"/>
<organism evidence="6 7">
    <name type="scientific">Marinobacterium zhoushanense</name>
    <dbReference type="NCBI Taxonomy" id="1679163"/>
    <lineage>
        <taxon>Bacteria</taxon>
        <taxon>Pseudomonadati</taxon>
        <taxon>Pseudomonadota</taxon>
        <taxon>Gammaproteobacteria</taxon>
        <taxon>Oceanospirillales</taxon>
        <taxon>Oceanospirillaceae</taxon>
        <taxon>Marinobacterium</taxon>
    </lineage>
</organism>
<dbReference type="NCBIfam" id="TIGR00011">
    <property type="entry name" value="YbaK_EbsC"/>
    <property type="match status" value="1"/>
</dbReference>